<proteinExistence type="inferred from homology"/>
<comment type="subcellular location">
    <subcellularLocation>
        <location evidence="2">Membrane</location>
        <topology evidence="2">Single-pass membrane protein</topology>
    </subcellularLocation>
</comment>
<evidence type="ECO:0000256" key="5">
    <source>
        <dbReference type="ARBA" id="ARBA00022729"/>
    </source>
</evidence>
<dbReference type="InterPro" id="IPR002016">
    <property type="entry name" value="Haem_peroxidase"/>
</dbReference>
<dbReference type="GO" id="GO:0004601">
    <property type="term" value="F:peroxidase activity"/>
    <property type="evidence" value="ECO:0007669"/>
    <property type="project" value="InterPro"/>
</dbReference>
<feature type="domain" description="WSC" evidence="12">
    <location>
        <begin position="596"/>
        <end position="688"/>
    </location>
</feature>
<evidence type="ECO:0000313" key="13">
    <source>
        <dbReference type="EMBL" id="KAI6782941.1"/>
    </source>
</evidence>
<feature type="domain" description="Plant heme peroxidase family profile" evidence="11">
    <location>
        <begin position="104"/>
        <end position="334"/>
    </location>
</feature>
<keyword evidence="7" id="KW-0472">Membrane</keyword>
<dbReference type="PANTHER" id="PTHR24269:SF16">
    <property type="entry name" value="PROTEIN SLG1"/>
    <property type="match status" value="1"/>
</dbReference>
<evidence type="ECO:0000259" key="11">
    <source>
        <dbReference type="PROSITE" id="PS50873"/>
    </source>
</evidence>
<gene>
    <name evidence="13" type="ORF">J7T54_002100</name>
</gene>
<feature type="domain" description="WSC" evidence="12">
    <location>
        <begin position="814"/>
        <end position="905"/>
    </location>
</feature>
<dbReference type="OrthoDB" id="5985073at2759"/>
<feature type="region of interest" description="Disordered" evidence="9">
    <location>
        <begin position="532"/>
        <end position="590"/>
    </location>
</feature>
<protein>
    <recommendedName>
        <fullName evidence="15">WSC domain-containing protein</fullName>
    </recommendedName>
</protein>
<dbReference type="GeneID" id="75828616"/>
<evidence type="ECO:0000313" key="14">
    <source>
        <dbReference type="Proteomes" id="UP001055219"/>
    </source>
</evidence>
<feature type="chain" id="PRO_5040246394" description="WSC domain-containing protein" evidence="10">
    <location>
        <begin position="19"/>
        <end position="915"/>
    </location>
</feature>
<dbReference type="PRINTS" id="PR00459">
    <property type="entry name" value="ASPEROXIDASE"/>
</dbReference>
<reference evidence="13" key="2">
    <citation type="submission" date="2022-07" db="EMBL/GenBank/DDBJ databases">
        <authorList>
            <person name="Goncalves M.F.M."/>
            <person name="Hilario S."/>
            <person name="Van De Peer Y."/>
            <person name="Esteves A.C."/>
            <person name="Alves A."/>
        </authorList>
    </citation>
    <scope>NUCLEOTIDE SEQUENCE</scope>
    <source>
        <strain evidence="13">MUM 19.33</strain>
    </source>
</reference>
<evidence type="ECO:0000256" key="6">
    <source>
        <dbReference type="ARBA" id="ARBA00022989"/>
    </source>
</evidence>
<dbReference type="Pfam" id="PF01822">
    <property type="entry name" value="WSC"/>
    <property type="match status" value="3"/>
</dbReference>
<evidence type="ECO:0000256" key="2">
    <source>
        <dbReference type="ARBA" id="ARBA00004167"/>
    </source>
</evidence>
<dbReference type="InterPro" id="IPR051836">
    <property type="entry name" value="Kremen_rcpt"/>
</dbReference>
<dbReference type="InterPro" id="IPR010255">
    <property type="entry name" value="Haem_peroxidase_sf"/>
</dbReference>
<evidence type="ECO:0000256" key="10">
    <source>
        <dbReference type="SAM" id="SignalP"/>
    </source>
</evidence>
<dbReference type="GO" id="GO:0006979">
    <property type="term" value="P:response to oxidative stress"/>
    <property type="evidence" value="ECO:0007669"/>
    <property type="project" value="InterPro"/>
</dbReference>
<dbReference type="InterPro" id="IPR002889">
    <property type="entry name" value="WSC_carb-bd"/>
</dbReference>
<dbReference type="PRINTS" id="PR00458">
    <property type="entry name" value="PEROXIDASE"/>
</dbReference>
<dbReference type="GO" id="GO:0005886">
    <property type="term" value="C:plasma membrane"/>
    <property type="evidence" value="ECO:0007669"/>
    <property type="project" value="TreeGrafter"/>
</dbReference>
<dbReference type="PROSITE" id="PS50873">
    <property type="entry name" value="PEROXIDASE_4"/>
    <property type="match status" value="1"/>
</dbReference>
<dbReference type="GO" id="GO:0020037">
    <property type="term" value="F:heme binding"/>
    <property type="evidence" value="ECO:0007669"/>
    <property type="project" value="InterPro"/>
</dbReference>
<evidence type="ECO:0000256" key="3">
    <source>
        <dbReference type="ARBA" id="ARBA00005997"/>
    </source>
</evidence>
<dbReference type="SMART" id="SM00321">
    <property type="entry name" value="WSC"/>
    <property type="match status" value="3"/>
</dbReference>
<comment type="similarity">
    <text evidence="3">Belongs to the peroxidase family. Cytochrome c peroxidase subfamily.</text>
</comment>
<dbReference type="EMBL" id="JAGIXG020000010">
    <property type="protein sequence ID" value="KAI6782941.1"/>
    <property type="molecule type" value="Genomic_DNA"/>
</dbReference>
<feature type="domain" description="WSC" evidence="12">
    <location>
        <begin position="708"/>
        <end position="799"/>
    </location>
</feature>
<reference evidence="13" key="1">
    <citation type="journal article" date="2021" name="J Fungi (Basel)">
        <title>Genomic and Metabolomic Analyses of the Marine Fungus Emericellopsis cladophorae: Insights into Saltwater Adaptability Mechanisms and Its Biosynthetic Potential.</title>
        <authorList>
            <person name="Goncalves M.F.M."/>
            <person name="Hilario S."/>
            <person name="Van de Peer Y."/>
            <person name="Esteves A.C."/>
            <person name="Alves A."/>
        </authorList>
    </citation>
    <scope>NUCLEOTIDE SEQUENCE</scope>
    <source>
        <strain evidence="13">MUM 19.33</strain>
    </source>
</reference>
<dbReference type="Proteomes" id="UP001055219">
    <property type="component" value="Unassembled WGS sequence"/>
</dbReference>
<keyword evidence="6" id="KW-1133">Transmembrane helix</keyword>
<evidence type="ECO:0000259" key="12">
    <source>
        <dbReference type="PROSITE" id="PS51212"/>
    </source>
</evidence>
<evidence type="ECO:0000256" key="4">
    <source>
        <dbReference type="ARBA" id="ARBA00022692"/>
    </source>
</evidence>
<evidence type="ECO:0000256" key="8">
    <source>
        <dbReference type="ARBA" id="ARBA00023180"/>
    </source>
</evidence>
<keyword evidence="5 10" id="KW-0732">Signal</keyword>
<evidence type="ECO:0000256" key="7">
    <source>
        <dbReference type="ARBA" id="ARBA00023136"/>
    </source>
</evidence>
<keyword evidence="8" id="KW-0325">Glycoprotein</keyword>
<dbReference type="PROSITE" id="PS51212">
    <property type="entry name" value="WSC"/>
    <property type="match status" value="3"/>
</dbReference>
<dbReference type="FunFam" id="1.10.520.10:FF:000020">
    <property type="entry name" value="Peroxisomal ascorbate peroxidase"/>
    <property type="match status" value="1"/>
</dbReference>
<sequence>MKTSSLLAVLGLASQAFADPTWPSSIDELEEIMFQTKSFRSRKFADTVDPCSNEASGPGRQNAAEWLRTAFHDMSTANSFLKRGGLDGSLQYELNTGENKGPGLKTTMEFMAPFISSKSSLSDLVAMGVYTSVRACGGPAVPIRAGRKDATSRGSIGVPQPQNSVQSFRDQFTRMGFTNEEMIQVTACGHTLGGVHSEQFPEIVTPGTGVDGQISLDGTVAVFDNRVVTEYLDGTTKNPLVVGPSVQVDRHADFKVYNSDGNVTVEALTDNDTFKEVCKTVLQKMIDVVPAGVTLSDPIKPYEVKPVALQLTLVEGGRALSFTGYIRVRTTEIGADAIENVVITYKNREGESQCGTNGCTITTTVQGVSQGFDDTFAFFPIEAEISASTGVSSFVITVNYADGTSEEFDNNGNTYPLQDAVLLQMPQSCVLGSSGALTVTAAVRNDRVSEGASIDVSYKTPQTNSPVPRLMSASVALTEGDCAGEYTLFTADWAIPGGSAYEAHIDVKNGDYVDAFKTAVDVGGTCRQFENPASCGDSGGPSSSTSATVSETPSESPSAEPTTSSTAASTTTVARTTTTSSEEATPTVQHREAVGGYRLVSCWQDYENGIRALSGPMNVQDDMTLDSCMSFCDGYDYFGTEYSVECFCGNSLHDSSKEAPMDDCDMPCGGDETEYCGSGNRLELYSTTATRTTATPTATPSHVETVGDYALVGCWTELHGGRALSQASTASSDMTNQQCAEYCGQYRYFGTEYGLECYCGSHVATDTESAPLEDCDKLCGGDDYAFCGGPSRLSLYMNPDIQGGEPEQPLTVGNYTFEGCYTDSSASRALDEKRTAGSEMTNEVCAAFCEGFAYFGTEYGQECYCGNEIKEDAQEKDSDECIMVCKGNVFELCGDGNRLSVYKRKEEEILSSSDA</sequence>
<evidence type="ECO:0000256" key="1">
    <source>
        <dbReference type="ARBA" id="ARBA00003917"/>
    </source>
</evidence>
<dbReference type="RefSeq" id="XP_051363797.1">
    <property type="nucleotide sequence ID" value="XM_051504704.1"/>
</dbReference>
<organism evidence="13 14">
    <name type="scientific">Emericellopsis cladophorae</name>
    <dbReference type="NCBI Taxonomy" id="2686198"/>
    <lineage>
        <taxon>Eukaryota</taxon>
        <taxon>Fungi</taxon>
        <taxon>Dikarya</taxon>
        <taxon>Ascomycota</taxon>
        <taxon>Pezizomycotina</taxon>
        <taxon>Sordariomycetes</taxon>
        <taxon>Hypocreomycetidae</taxon>
        <taxon>Hypocreales</taxon>
        <taxon>Bionectriaceae</taxon>
        <taxon>Emericellopsis</taxon>
    </lineage>
</organism>
<evidence type="ECO:0008006" key="15">
    <source>
        <dbReference type="Google" id="ProtNLM"/>
    </source>
</evidence>
<comment type="function">
    <text evidence="1">Destroys radicals which are normally produced within the cells and which are toxic to biological systems.</text>
</comment>
<feature type="compositionally biased region" description="Low complexity" evidence="9">
    <location>
        <begin position="541"/>
        <end position="588"/>
    </location>
</feature>
<name>A0A9P9Y3Z5_9HYPO</name>
<evidence type="ECO:0000256" key="9">
    <source>
        <dbReference type="SAM" id="MobiDB-lite"/>
    </source>
</evidence>
<comment type="caution">
    <text evidence="13">The sequence shown here is derived from an EMBL/GenBank/DDBJ whole genome shotgun (WGS) entry which is preliminary data.</text>
</comment>
<dbReference type="Pfam" id="PF00141">
    <property type="entry name" value="peroxidase"/>
    <property type="match status" value="1"/>
</dbReference>
<keyword evidence="14" id="KW-1185">Reference proteome</keyword>
<feature type="signal peptide" evidence="10">
    <location>
        <begin position="1"/>
        <end position="18"/>
    </location>
</feature>
<dbReference type="InterPro" id="IPR002207">
    <property type="entry name" value="Peroxidase_I"/>
</dbReference>
<dbReference type="SUPFAM" id="SSF48113">
    <property type="entry name" value="Heme-dependent peroxidases"/>
    <property type="match status" value="1"/>
</dbReference>
<keyword evidence="4" id="KW-0812">Transmembrane</keyword>
<dbReference type="PANTHER" id="PTHR24269">
    <property type="entry name" value="KREMEN PROTEIN"/>
    <property type="match status" value="1"/>
</dbReference>
<accession>A0A9P9Y3Z5</accession>
<dbReference type="Gene3D" id="1.10.420.10">
    <property type="entry name" value="Peroxidase, domain 2"/>
    <property type="match status" value="1"/>
</dbReference>
<dbReference type="AlphaFoldDB" id="A0A9P9Y3Z5"/>
<dbReference type="Gene3D" id="1.10.520.10">
    <property type="match status" value="1"/>
</dbReference>